<name>A0AC61L3G7_9EURY</name>
<organism evidence="1 2">
    <name type="scientific">Candidatus Methanogaster sp</name>
    <dbReference type="NCBI Taxonomy" id="3386292"/>
    <lineage>
        <taxon>Archaea</taxon>
        <taxon>Methanobacteriati</taxon>
        <taxon>Methanobacteriota</taxon>
        <taxon>Stenosarchaea group</taxon>
        <taxon>Methanomicrobia</taxon>
        <taxon>Methanosarcinales</taxon>
        <taxon>ANME-2 cluster</taxon>
        <taxon>Candidatus Methanogasteraceae</taxon>
        <taxon>Candidatus Methanogaster</taxon>
    </lineage>
</organism>
<accession>A0AC61L3G7</accession>
<dbReference type="Proteomes" id="UP000248329">
    <property type="component" value="Unassembled WGS sequence"/>
</dbReference>
<dbReference type="EMBL" id="PQXF01000010">
    <property type="protein sequence ID" value="PXF60926.1"/>
    <property type="molecule type" value="Genomic_DNA"/>
</dbReference>
<gene>
    <name evidence="1" type="ORF">C4B59_07105</name>
</gene>
<proteinExistence type="predicted"/>
<comment type="caution">
    <text evidence="1">The sequence shown here is derived from an EMBL/GenBank/DDBJ whole genome shotgun (WGS) entry which is preliminary data.</text>
</comment>
<reference evidence="1" key="1">
    <citation type="submission" date="2018-01" db="EMBL/GenBank/DDBJ databases">
        <authorList>
            <person name="Krukenberg V."/>
        </authorList>
    </citation>
    <scope>NUCLEOTIDE SEQUENCE</scope>
    <source>
        <strain evidence="1">E20ANME2</strain>
    </source>
</reference>
<evidence type="ECO:0000313" key="1">
    <source>
        <dbReference type="EMBL" id="PXF60926.1"/>
    </source>
</evidence>
<protein>
    <submittedName>
        <fullName evidence="1">Photosystem reaction center subunit H</fullName>
    </submittedName>
</protein>
<evidence type="ECO:0000313" key="2">
    <source>
        <dbReference type="Proteomes" id="UP000248329"/>
    </source>
</evidence>
<sequence length="84" mass="9373">MAKIFAKNLSKKNVMSSDGSILGALYNIVIDIRTGELINLVVKPDMSVDRNMYRAEGNYMLIPFSAVRAIKDVMVVDKTEALKH</sequence>